<name>A0A811SPB4_9POAL</name>
<evidence type="ECO:0000256" key="1">
    <source>
        <dbReference type="SAM" id="MobiDB-lite"/>
    </source>
</evidence>
<proteinExistence type="predicted"/>
<feature type="signal peptide" evidence="2">
    <location>
        <begin position="1"/>
        <end position="34"/>
    </location>
</feature>
<feature type="compositionally biased region" description="Pro residues" evidence="1">
    <location>
        <begin position="102"/>
        <end position="115"/>
    </location>
</feature>
<protein>
    <submittedName>
        <fullName evidence="3">Uncharacterized protein</fullName>
    </submittedName>
</protein>
<evidence type="ECO:0000256" key="2">
    <source>
        <dbReference type="SAM" id="SignalP"/>
    </source>
</evidence>
<dbReference type="OrthoDB" id="690548at2759"/>
<feature type="chain" id="PRO_5032507885" evidence="2">
    <location>
        <begin position="35"/>
        <end position="115"/>
    </location>
</feature>
<dbReference type="AlphaFoldDB" id="A0A811SPB4"/>
<keyword evidence="2" id="KW-0732">Signal</keyword>
<dbReference type="EMBL" id="CAJGYO010000567">
    <property type="protein sequence ID" value="CAD6342658.1"/>
    <property type="molecule type" value="Genomic_DNA"/>
</dbReference>
<dbReference type="Proteomes" id="UP000604825">
    <property type="component" value="Unassembled WGS sequence"/>
</dbReference>
<keyword evidence="4" id="KW-1185">Reference proteome</keyword>
<reference evidence="3" key="1">
    <citation type="submission" date="2020-10" db="EMBL/GenBank/DDBJ databases">
        <authorList>
            <person name="Han B."/>
            <person name="Lu T."/>
            <person name="Zhao Q."/>
            <person name="Huang X."/>
            <person name="Zhao Y."/>
        </authorList>
    </citation>
    <scope>NUCLEOTIDE SEQUENCE</scope>
</reference>
<comment type="caution">
    <text evidence="3">The sequence shown here is derived from an EMBL/GenBank/DDBJ whole genome shotgun (WGS) entry which is preliminary data.</text>
</comment>
<organism evidence="3 4">
    <name type="scientific">Miscanthus lutarioriparius</name>
    <dbReference type="NCBI Taxonomy" id="422564"/>
    <lineage>
        <taxon>Eukaryota</taxon>
        <taxon>Viridiplantae</taxon>
        <taxon>Streptophyta</taxon>
        <taxon>Embryophyta</taxon>
        <taxon>Tracheophyta</taxon>
        <taxon>Spermatophyta</taxon>
        <taxon>Magnoliopsida</taxon>
        <taxon>Liliopsida</taxon>
        <taxon>Poales</taxon>
        <taxon>Poaceae</taxon>
        <taxon>PACMAD clade</taxon>
        <taxon>Panicoideae</taxon>
        <taxon>Andropogonodae</taxon>
        <taxon>Andropogoneae</taxon>
        <taxon>Saccharinae</taxon>
        <taxon>Miscanthus</taxon>
    </lineage>
</organism>
<gene>
    <name evidence="3" type="ORF">NCGR_LOCUS66756</name>
</gene>
<accession>A0A811SPB4</accession>
<feature type="region of interest" description="Disordered" evidence="1">
    <location>
        <begin position="96"/>
        <end position="115"/>
    </location>
</feature>
<evidence type="ECO:0000313" key="3">
    <source>
        <dbReference type="EMBL" id="CAD6342658.1"/>
    </source>
</evidence>
<evidence type="ECO:0000313" key="4">
    <source>
        <dbReference type="Proteomes" id="UP000604825"/>
    </source>
</evidence>
<sequence length="115" mass="11836">MAASAGSAAVLKTAVPATCIVLVLLSAMGPPAMADLRDDCRAFCNPRCAGYTSDLCGGIIHISPLLDPLSLTCIERFYGVCAITCLTICTANTLTPSGSPVPETPPPPPPPCKQY</sequence>